<dbReference type="EMBL" id="JBFAIH010000002">
    <property type="protein sequence ID" value="MEV0362398.1"/>
    <property type="molecule type" value="Genomic_DNA"/>
</dbReference>
<dbReference type="Pfam" id="PF03807">
    <property type="entry name" value="F420_oxidored"/>
    <property type="match status" value="1"/>
</dbReference>
<name>A0ABV3F456_9NOCA</name>
<dbReference type="InterPro" id="IPR051267">
    <property type="entry name" value="STEAP_metalloreductase"/>
</dbReference>
<dbReference type="SUPFAM" id="SSF51735">
    <property type="entry name" value="NAD(P)-binding Rossmann-fold domains"/>
    <property type="match status" value="1"/>
</dbReference>
<dbReference type="InterPro" id="IPR028939">
    <property type="entry name" value="P5C_Rdtase_cat_N"/>
</dbReference>
<comment type="caution">
    <text evidence="3">The sequence shown here is derived from an EMBL/GenBank/DDBJ whole genome shotgun (WGS) entry which is preliminary data.</text>
</comment>
<keyword evidence="1" id="KW-0560">Oxidoreductase</keyword>
<dbReference type="Proteomes" id="UP001551658">
    <property type="component" value="Unassembled WGS sequence"/>
</dbReference>
<dbReference type="RefSeq" id="WP_357974791.1">
    <property type="nucleotide sequence ID" value="NZ_JBFAIH010000002.1"/>
</dbReference>
<keyword evidence="4" id="KW-1185">Reference proteome</keyword>
<evidence type="ECO:0000313" key="4">
    <source>
        <dbReference type="Proteomes" id="UP001551658"/>
    </source>
</evidence>
<evidence type="ECO:0000256" key="1">
    <source>
        <dbReference type="ARBA" id="ARBA00023002"/>
    </source>
</evidence>
<sequence>MTTLGIIGSGNIGSAVARLAVAADIDVVIANSRGPESLAGFIDELGPRAVAGVVEQAARAGEATLLSIPLAAYGSIPAELLRGRTVLDTGNYYPSRDGRIAELDSEKLTTSELAQQFLPGALLVKAFNNIMAHHIPLLARPVGAPDRSALPIAGDDPGAKGRAAKLIERIGFDTVDAGSLPDSWRFEPEAGAYTRIYLADPGVPADRMLEATAAPLPAEKLRDALATSRRVKVAERVF</sequence>
<dbReference type="PANTHER" id="PTHR14239:SF10">
    <property type="entry name" value="REDUCTASE"/>
    <property type="match status" value="1"/>
</dbReference>
<reference evidence="3 4" key="1">
    <citation type="submission" date="2024-06" db="EMBL/GenBank/DDBJ databases">
        <title>The Natural Products Discovery Center: Release of the First 8490 Sequenced Strains for Exploring Actinobacteria Biosynthetic Diversity.</title>
        <authorList>
            <person name="Kalkreuter E."/>
            <person name="Kautsar S.A."/>
            <person name="Yang D."/>
            <person name="Bader C.D."/>
            <person name="Teijaro C.N."/>
            <person name="Fluegel L."/>
            <person name="Davis C.M."/>
            <person name="Simpson J.R."/>
            <person name="Lauterbach L."/>
            <person name="Steele A.D."/>
            <person name="Gui C."/>
            <person name="Meng S."/>
            <person name="Li G."/>
            <person name="Viehrig K."/>
            <person name="Ye F."/>
            <person name="Su P."/>
            <person name="Kiefer A.F."/>
            <person name="Nichols A."/>
            <person name="Cepeda A.J."/>
            <person name="Yan W."/>
            <person name="Fan B."/>
            <person name="Jiang Y."/>
            <person name="Adhikari A."/>
            <person name="Zheng C.-J."/>
            <person name="Schuster L."/>
            <person name="Cowan T.M."/>
            <person name="Smanski M.J."/>
            <person name="Chevrette M.G."/>
            <person name="De Carvalho L.P.S."/>
            <person name="Shen B."/>
        </authorList>
    </citation>
    <scope>NUCLEOTIDE SEQUENCE [LARGE SCALE GENOMIC DNA]</scope>
    <source>
        <strain evidence="3 4">NPDC050671</strain>
    </source>
</reference>
<dbReference type="InterPro" id="IPR036291">
    <property type="entry name" value="NAD(P)-bd_dom_sf"/>
</dbReference>
<feature type="domain" description="Pyrroline-5-carboxylate reductase catalytic N-terminal" evidence="2">
    <location>
        <begin position="4"/>
        <end position="91"/>
    </location>
</feature>
<organism evidence="3 4">
    <name type="scientific">Nocardia fusca</name>
    <dbReference type="NCBI Taxonomy" id="941183"/>
    <lineage>
        <taxon>Bacteria</taxon>
        <taxon>Bacillati</taxon>
        <taxon>Actinomycetota</taxon>
        <taxon>Actinomycetes</taxon>
        <taxon>Mycobacteriales</taxon>
        <taxon>Nocardiaceae</taxon>
        <taxon>Nocardia</taxon>
    </lineage>
</organism>
<gene>
    <name evidence="3" type="ORF">AB0H72_06815</name>
</gene>
<proteinExistence type="predicted"/>
<protein>
    <submittedName>
        <fullName evidence="3">NADPH-dependent F420 reductase</fullName>
    </submittedName>
</protein>
<evidence type="ECO:0000259" key="2">
    <source>
        <dbReference type="Pfam" id="PF03807"/>
    </source>
</evidence>
<evidence type="ECO:0000313" key="3">
    <source>
        <dbReference type="EMBL" id="MEV0362398.1"/>
    </source>
</evidence>
<dbReference type="Gene3D" id="3.40.50.720">
    <property type="entry name" value="NAD(P)-binding Rossmann-like Domain"/>
    <property type="match status" value="1"/>
</dbReference>
<accession>A0ABV3F456</accession>
<dbReference type="PANTHER" id="PTHR14239">
    <property type="entry name" value="DUDULIN-RELATED"/>
    <property type="match status" value="1"/>
</dbReference>